<feature type="domain" description="Beta-galactosidase 1-like first all-beta" evidence="5">
    <location>
        <begin position="559"/>
        <end position="654"/>
    </location>
</feature>
<feature type="domain" description="Glycoside hydrolase 35 catalytic" evidence="4">
    <location>
        <begin position="10"/>
        <end position="318"/>
    </location>
</feature>
<comment type="caution">
    <text evidence="7">The sequence shown here is derived from an EMBL/GenBank/DDBJ whole genome shotgun (WGS) entry which is preliminary data.</text>
</comment>
<dbReference type="InterPro" id="IPR001944">
    <property type="entry name" value="Glycoside_Hdrlase_35"/>
</dbReference>
<accession>A0A0F9X241</accession>
<dbReference type="InterPro" id="IPR048913">
    <property type="entry name" value="BetaGal_gal-bd"/>
</dbReference>
<dbReference type="Pfam" id="PF21467">
    <property type="entry name" value="BetaGal_gal-bd"/>
    <property type="match status" value="1"/>
</dbReference>
<dbReference type="InterPro" id="IPR008979">
    <property type="entry name" value="Galactose-bd-like_sf"/>
</dbReference>
<evidence type="ECO:0000313" key="7">
    <source>
        <dbReference type="EMBL" id="KKN92846.1"/>
    </source>
</evidence>
<dbReference type="Gene3D" id="3.20.20.80">
    <property type="entry name" value="Glycosidases"/>
    <property type="match status" value="1"/>
</dbReference>
<dbReference type="InterPro" id="IPR017853">
    <property type="entry name" value="GH"/>
</dbReference>
<sequence length="890" mass="100412">MATVTFDDNSLLIDDQRVWLVSGSIHYFRVPSELWRDRLLKAKRAGLNCISTYVAWNFHEPIEGQWDMSGDRDVAEFVRLAGELGLYVIVRPGPYICGEWDFGGLPGWLTAKTGMTYRTNNAAFMHYFDKYFRQLLPKLAELQVTRGGNIILIQNENEYMVGDTPDGRAYVEFISQLFRRAGFEIPILTCNMFSGPELPERIECMNAWEGADRAMKRAHYLQPGAPLIMPEFWPGWFDSWGAADHETRDDEEVARRAMEIVGCGAQFNYYMFHGGTNFAFWGSHLVSAPDAYQTTSYDYDAPLAEGGGLTDKYYLTRLVNMLANHMGPYLAPAFMEDPGAWIHDGTDSRNLIGALGRWVFVTNNGQEDVMDVTISLPDGEKLLRISLEPFGAAAIPIDMALTPTVTLDYANCTPLGFFGRKVLVLHGPEGWPAEVSIEGKVLTGEIPEADDEPLIFECEELRVVLISSELAMRTWWVNETLVFGPTFVGETLADVVCKKSAKLYYLLDAEGLLTTKKLKPSTTSPRKTAPRLSAWRRVSVCSEPIDEADWKKLDRPRDVDRLGLHYGYVWYRVQVDQPRQVRKNLFLPDCADRATIFLNGARVGVWGAGADAKRRPMAATFKRGTNTLTILTDNLGRLNFSADIGERKGLYGHIHDASPLPARKFRINAEESFSRRIVPRHKAHLISRLEKSPVASAQCDISMRKVTPVHLSFSGLGFPVAVLCNDRPVGLFERGHGQITLQSELKTGRNVVKLLLWTSEVSAKLLTNFHFHQLNESVTQGGRWSFRPWMLPKEGGRVVGKNLPAWYASKFRYNPTGVPLFLHILAAKKGQVFLNGRNVGRFWTIGPQHYYYLPECWLQQQNELLLFTEGGENPSGSRLEYRPLGPFKQP</sequence>
<dbReference type="Pfam" id="PF21317">
    <property type="entry name" value="BetaGal_ABD_1"/>
    <property type="match status" value="1"/>
</dbReference>
<keyword evidence="3" id="KW-0326">Glycosidase</keyword>
<evidence type="ECO:0000259" key="4">
    <source>
        <dbReference type="Pfam" id="PF01301"/>
    </source>
</evidence>
<dbReference type="SUPFAM" id="SSF49785">
    <property type="entry name" value="Galactose-binding domain-like"/>
    <property type="match status" value="2"/>
</dbReference>
<name>A0A0F9X241_9ZZZZ</name>
<keyword evidence="2" id="KW-0378">Hydrolase</keyword>
<evidence type="ECO:0000256" key="3">
    <source>
        <dbReference type="ARBA" id="ARBA00023295"/>
    </source>
</evidence>
<dbReference type="PRINTS" id="PR00742">
    <property type="entry name" value="GLHYDRLASE35"/>
</dbReference>
<feature type="domain" description="Beta-galactosidase galactose-binding" evidence="6">
    <location>
        <begin position="804"/>
        <end position="861"/>
    </location>
</feature>
<protein>
    <submittedName>
        <fullName evidence="7">Uncharacterized protein</fullName>
    </submittedName>
</protein>
<dbReference type="InterPro" id="IPR031330">
    <property type="entry name" value="Gly_Hdrlase_35_cat"/>
</dbReference>
<gene>
    <name evidence="7" type="ORF">LCGC14_0203740</name>
</gene>
<dbReference type="PANTHER" id="PTHR23421">
    <property type="entry name" value="BETA-GALACTOSIDASE RELATED"/>
    <property type="match status" value="1"/>
</dbReference>
<dbReference type="AlphaFoldDB" id="A0A0F9X241"/>
<evidence type="ECO:0000259" key="5">
    <source>
        <dbReference type="Pfam" id="PF21317"/>
    </source>
</evidence>
<proteinExistence type="inferred from homology"/>
<reference evidence="7" key="1">
    <citation type="journal article" date="2015" name="Nature">
        <title>Complex archaea that bridge the gap between prokaryotes and eukaryotes.</title>
        <authorList>
            <person name="Spang A."/>
            <person name="Saw J.H."/>
            <person name="Jorgensen S.L."/>
            <person name="Zaremba-Niedzwiedzka K."/>
            <person name="Martijn J."/>
            <person name="Lind A.E."/>
            <person name="van Eijk R."/>
            <person name="Schleper C."/>
            <person name="Guy L."/>
            <person name="Ettema T.J."/>
        </authorList>
    </citation>
    <scope>NUCLEOTIDE SEQUENCE</scope>
</reference>
<comment type="similarity">
    <text evidence="1">Belongs to the glycosyl hydrolase 35 family.</text>
</comment>
<evidence type="ECO:0000259" key="6">
    <source>
        <dbReference type="Pfam" id="PF21467"/>
    </source>
</evidence>
<dbReference type="GO" id="GO:0005975">
    <property type="term" value="P:carbohydrate metabolic process"/>
    <property type="evidence" value="ECO:0007669"/>
    <property type="project" value="InterPro"/>
</dbReference>
<evidence type="ECO:0000256" key="2">
    <source>
        <dbReference type="ARBA" id="ARBA00022801"/>
    </source>
</evidence>
<dbReference type="InterPro" id="IPR048912">
    <property type="entry name" value="BetaGal1-like_ABD1"/>
</dbReference>
<dbReference type="Gene3D" id="2.60.120.260">
    <property type="entry name" value="Galactose-binding domain-like"/>
    <property type="match status" value="3"/>
</dbReference>
<dbReference type="SUPFAM" id="SSF51445">
    <property type="entry name" value="(Trans)glycosidases"/>
    <property type="match status" value="1"/>
</dbReference>
<evidence type="ECO:0000256" key="1">
    <source>
        <dbReference type="ARBA" id="ARBA00009809"/>
    </source>
</evidence>
<dbReference type="GO" id="GO:0004553">
    <property type="term" value="F:hydrolase activity, hydrolyzing O-glycosyl compounds"/>
    <property type="evidence" value="ECO:0007669"/>
    <property type="project" value="InterPro"/>
</dbReference>
<dbReference type="EMBL" id="LAZR01000091">
    <property type="protein sequence ID" value="KKN92846.1"/>
    <property type="molecule type" value="Genomic_DNA"/>
</dbReference>
<dbReference type="Pfam" id="PF01301">
    <property type="entry name" value="Glyco_hydro_35"/>
    <property type="match status" value="1"/>
</dbReference>
<organism evidence="7">
    <name type="scientific">marine sediment metagenome</name>
    <dbReference type="NCBI Taxonomy" id="412755"/>
    <lineage>
        <taxon>unclassified sequences</taxon>
        <taxon>metagenomes</taxon>
        <taxon>ecological metagenomes</taxon>
    </lineage>
</organism>